<dbReference type="Proteomes" id="UP000009136">
    <property type="component" value="Chromosome 11"/>
</dbReference>
<evidence type="ECO:0000256" key="6">
    <source>
        <dbReference type="ARBA" id="ARBA00059792"/>
    </source>
</evidence>
<evidence type="ECO:0000256" key="1">
    <source>
        <dbReference type="ARBA" id="ARBA00004173"/>
    </source>
</evidence>
<reference evidence="10" key="2">
    <citation type="submission" date="2025-08" db="UniProtKB">
        <authorList>
            <consortium name="Ensembl"/>
        </authorList>
    </citation>
    <scope>IDENTIFICATION</scope>
    <source>
        <strain evidence="10">Hereford</strain>
    </source>
</reference>
<dbReference type="GO" id="GO:0005743">
    <property type="term" value="C:mitochondrial inner membrane"/>
    <property type="evidence" value="ECO:0007669"/>
    <property type="project" value="UniProtKB-ARBA"/>
</dbReference>
<dbReference type="PANTHER" id="PTHR12534:SF0">
    <property type="entry name" value="SMALL RIBOSOMAL SUBUNIT PROTEIN US2M"/>
    <property type="match status" value="1"/>
</dbReference>
<evidence type="ECO:0000256" key="2">
    <source>
        <dbReference type="ARBA" id="ARBA00006242"/>
    </source>
</evidence>
<dbReference type="CDD" id="cd01425">
    <property type="entry name" value="RPS2"/>
    <property type="match status" value="1"/>
</dbReference>
<comment type="function">
    <text evidence="6">Required for mitoribosome formation and stability, and mitochondrial translation.</text>
</comment>
<comment type="similarity">
    <text evidence="2">Belongs to the universal ribosomal protein uS2 family.</text>
</comment>
<evidence type="ECO:0000256" key="4">
    <source>
        <dbReference type="ARBA" id="ARBA00023128"/>
    </source>
</evidence>
<dbReference type="Ensembl" id="ENSBTAT00000068961.2">
    <property type="protein sequence ID" value="ENSBTAP00000067611.2"/>
    <property type="gene ID" value="ENSBTAG00000005688.7"/>
</dbReference>
<protein>
    <recommendedName>
        <fullName evidence="7">Small ribosomal subunit protein uS2m</fullName>
    </recommendedName>
    <alternativeName>
        <fullName evidence="8">28S ribosomal protein S2, mitochondrial</fullName>
    </alternativeName>
</protein>
<feature type="compositionally biased region" description="Basic and acidic residues" evidence="9">
    <location>
        <begin position="195"/>
        <end position="206"/>
    </location>
</feature>
<keyword evidence="3" id="KW-0689">Ribosomal protein</keyword>
<dbReference type="VGNC" id="VGNC:31660">
    <property type="gene designation" value="MRPS2"/>
</dbReference>
<dbReference type="SUPFAM" id="SSF52313">
    <property type="entry name" value="Ribosomal protein S2"/>
    <property type="match status" value="1"/>
</dbReference>
<feature type="region of interest" description="Disordered" evidence="9">
    <location>
        <begin position="582"/>
        <end position="612"/>
    </location>
</feature>
<keyword evidence="4" id="KW-0496">Mitochondrion</keyword>
<sequence length="612" mass="64132">TWPAGPRSRGTSRWFSPAGARPWAPLAPRTLWGPPPTSRLGRPALWGHGRSGRRRGVLLLSDGPATRCAGGVLKGAATPGREPPTPAPAGGLGRSPSSRTFLGKPRDPGLAVRIRDHLLGPQSGGPCALKPPARTHATFTQTRGGSRGTEDPGPGSSVGLGAPRPLCCGDPALTARAGLRRDPRTPPADSPVSGRRPEAGPRREAGRWGALRPPPPASPSATAVSGPSARGVGRLGLRAAPGGAGPDPGGRAPRAARAAEVSESPPRRRAGQGRPAPNCCLEGVSAGGRGTTGPADTDVSRLPLLRVGTWPGSPGSEAMVRSGLPAPSLRTRPRGPPASAAALRRPQALGCRDPGPACSPPPRPDRSARILSEPLKHSDFFNVKELFSVRSLFNARVHLGHKAGCRHRFMEPYIFGSRLGQDIIDLEQTATHLQLALNFTAHVAFRGGIILFVSRARQFSHLIESTARSCGEYAHTRYFKGGLLTNAPLLLGARVRLPDLIIFLHTLNNVFEPHVAVRDAAKMSIPTVGVVDTNCNPCLITYPVPGNDDSPPAVQLFCQLFQTAVTRAKEKRRQLEALYRLQGAPGPHPANPAAPGAPSPGAQAQLGMGHSP</sequence>
<dbReference type="FunFam" id="3.40.50.10490:FF:000026">
    <property type="entry name" value="28S ribosomal protein S2, mitochondrial"/>
    <property type="match status" value="1"/>
</dbReference>
<dbReference type="Pfam" id="PF00318">
    <property type="entry name" value="Ribosomal_S2"/>
    <property type="match status" value="2"/>
</dbReference>
<accession>A0A3Q1MBF5</accession>
<dbReference type="GO" id="GO:0003735">
    <property type="term" value="F:structural constituent of ribosome"/>
    <property type="evidence" value="ECO:0007669"/>
    <property type="project" value="InterPro"/>
</dbReference>
<evidence type="ECO:0000313" key="11">
    <source>
        <dbReference type="Proteomes" id="UP000009136"/>
    </source>
</evidence>
<dbReference type="PRINTS" id="PR00395">
    <property type="entry name" value="RIBOSOMALS2"/>
</dbReference>
<organism evidence="10 11">
    <name type="scientific">Bos taurus</name>
    <name type="common">Bovine</name>
    <dbReference type="NCBI Taxonomy" id="9913"/>
    <lineage>
        <taxon>Eukaryota</taxon>
        <taxon>Metazoa</taxon>
        <taxon>Chordata</taxon>
        <taxon>Craniata</taxon>
        <taxon>Vertebrata</taxon>
        <taxon>Euteleostomi</taxon>
        <taxon>Mammalia</taxon>
        <taxon>Eutheria</taxon>
        <taxon>Laurasiatheria</taxon>
        <taxon>Artiodactyla</taxon>
        <taxon>Ruminantia</taxon>
        <taxon>Pecora</taxon>
        <taxon>Bovidae</taxon>
        <taxon>Bovinae</taxon>
        <taxon>Bos</taxon>
    </lineage>
</organism>
<dbReference type="HAMAP" id="MF_00291_B">
    <property type="entry name" value="Ribosomal_uS2_B"/>
    <property type="match status" value="1"/>
</dbReference>
<evidence type="ECO:0000313" key="10">
    <source>
        <dbReference type="Ensembl" id="ENSBTAP00000067611.2"/>
    </source>
</evidence>
<comment type="subcellular location">
    <subcellularLocation>
        <location evidence="1">Mitochondrion</location>
    </subcellularLocation>
</comment>
<feature type="compositionally biased region" description="Low complexity" evidence="9">
    <location>
        <begin position="249"/>
        <end position="259"/>
    </location>
</feature>
<dbReference type="OrthoDB" id="2320368at2759"/>
<dbReference type="VEuPathDB" id="HostDB:ENSBTAG00000005688"/>
<feature type="compositionally biased region" description="Pro residues" evidence="9">
    <location>
        <begin position="586"/>
        <end position="598"/>
    </location>
</feature>
<feature type="region of interest" description="Disordered" evidence="9">
    <location>
        <begin position="1"/>
        <end position="36"/>
    </location>
</feature>
<dbReference type="GO" id="GO:0006412">
    <property type="term" value="P:translation"/>
    <property type="evidence" value="ECO:0007669"/>
    <property type="project" value="InterPro"/>
</dbReference>
<evidence type="ECO:0000256" key="8">
    <source>
        <dbReference type="ARBA" id="ARBA00083109"/>
    </source>
</evidence>
<dbReference type="InterPro" id="IPR001865">
    <property type="entry name" value="Ribosomal_uS2"/>
</dbReference>
<dbReference type="InterPro" id="IPR005706">
    <property type="entry name" value="Ribosomal_uS2_bac/mit/plastid"/>
</dbReference>
<dbReference type="PROSITE" id="PS00962">
    <property type="entry name" value="RIBOSOMAL_S2_1"/>
    <property type="match status" value="1"/>
</dbReference>
<dbReference type="GO" id="GO:0005763">
    <property type="term" value="C:mitochondrial small ribosomal subunit"/>
    <property type="evidence" value="ECO:0007669"/>
    <property type="project" value="UniProtKB-ARBA"/>
</dbReference>
<evidence type="ECO:0000256" key="7">
    <source>
        <dbReference type="ARBA" id="ARBA00071390"/>
    </source>
</evidence>
<name>A0A3Q1MBF5_BOVIN</name>
<evidence type="ECO:0000256" key="9">
    <source>
        <dbReference type="SAM" id="MobiDB-lite"/>
    </source>
</evidence>
<dbReference type="GeneTree" id="ENSGT00390000017382"/>
<gene>
    <name evidence="10 12" type="primary">MRPS2</name>
</gene>
<reference evidence="10" key="1">
    <citation type="submission" date="2018-03" db="EMBL/GenBank/DDBJ databases">
        <title>ARS-UCD1.2.</title>
        <authorList>
            <person name="Rosen B.D."/>
            <person name="Bickhart D.M."/>
            <person name="Koren S."/>
            <person name="Schnabel R.D."/>
            <person name="Hall R."/>
            <person name="Zimin A."/>
            <person name="Dreischer C."/>
            <person name="Schultheiss S."/>
            <person name="Schroeder S.G."/>
            <person name="Elsik C.G."/>
            <person name="Couldrey C."/>
            <person name="Liu G.E."/>
            <person name="Van Tassell C.P."/>
            <person name="Phillippy A.M."/>
            <person name="Smith T.P.L."/>
            <person name="Medrano J.F."/>
        </authorList>
    </citation>
    <scope>NUCLEOTIDE SEQUENCE [LARGE SCALE GENOMIC DNA]</scope>
    <source>
        <strain evidence="10">Hereford</strain>
    </source>
</reference>
<proteinExistence type="inferred from homology"/>
<dbReference type="AlphaFoldDB" id="A0A3Q1MBF5"/>
<reference evidence="10" key="3">
    <citation type="submission" date="2025-09" db="UniProtKB">
        <authorList>
            <consortium name="Ensembl"/>
        </authorList>
    </citation>
    <scope>IDENTIFICATION</scope>
    <source>
        <strain evidence="10">Hereford</strain>
    </source>
</reference>
<keyword evidence="11" id="KW-1185">Reference proteome</keyword>
<evidence type="ECO:0000256" key="3">
    <source>
        <dbReference type="ARBA" id="ARBA00022980"/>
    </source>
</evidence>
<evidence type="ECO:0000256" key="5">
    <source>
        <dbReference type="ARBA" id="ARBA00023274"/>
    </source>
</evidence>
<keyword evidence="5" id="KW-0687">Ribonucleoprotein</keyword>
<feature type="region of interest" description="Disordered" evidence="9">
    <location>
        <begin position="73"/>
        <end position="369"/>
    </location>
</feature>
<dbReference type="PANTHER" id="PTHR12534">
    <property type="entry name" value="30S RIBOSOMAL PROTEIN S2 PROKARYOTIC AND ORGANELLAR"/>
    <property type="match status" value="1"/>
</dbReference>
<evidence type="ECO:0000313" key="12">
    <source>
        <dbReference type="VGNC" id="VGNC:31660"/>
    </source>
</evidence>
<dbReference type="InterPro" id="IPR023591">
    <property type="entry name" value="Ribosomal_uS2_flav_dom_sf"/>
</dbReference>
<dbReference type="InterPro" id="IPR018130">
    <property type="entry name" value="Ribosomal_uS2_CS"/>
</dbReference>
<feature type="compositionally biased region" description="Low complexity" evidence="9">
    <location>
        <begin position="219"/>
        <end position="241"/>
    </location>
</feature>
<dbReference type="Bgee" id="ENSBTAG00000005688">
    <property type="expression patterns" value="Expressed in laryngeal cartilage and 105 other cell types or tissues"/>
</dbReference>
<dbReference type="Gene3D" id="3.40.50.10490">
    <property type="entry name" value="Glucose-6-phosphate isomerase like protein, domain 1"/>
    <property type="match status" value="1"/>
</dbReference>